<keyword evidence="3" id="KW-0378">Hydrolase</keyword>
<dbReference type="GO" id="GO:0016798">
    <property type="term" value="F:hydrolase activity, acting on glycosyl bonds"/>
    <property type="evidence" value="ECO:0007669"/>
    <property type="project" value="UniProtKB-KW"/>
</dbReference>
<dbReference type="NCBIfam" id="TIGR01382">
    <property type="entry name" value="PfpI"/>
    <property type="match status" value="1"/>
</dbReference>
<evidence type="ECO:0000256" key="1">
    <source>
        <dbReference type="ARBA" id="ARBA00008542"/>
    </source>
</evidence>
<dbReference type="InterPro" id="IPR006286">
    <property type="entry name" value="C56_PfpI-like"/>
</dbReference>
<protein>
    <submittedName>
        <fullName evidence="3">Protease I</fullName>
        <ecNumber evidence="3">3.2.-.-</ecNumber>
    </submittedName>
</protein>
<dbReference type="SUPFAM" id="SSF52317">
    <property type="entry name" value="Class I glutamine amidotransferase-like"/>
    <property type="match status" value="1"/>
</dbReference>
<dbReference type="Proteomes" id="UP001241472">
    <property type="component" value="Unassembled WGS sequence"/>
</dbReference>
<gene>
    <name evidence="3" type="ORF">J2T09_003480</name>
</gene>
<dbReference type="EMBL" id="JAUSRF010000011">
    <property type="protein sequence ID" value="MDP9838708.1"/>
    <property type="molecule type" value="Genomic_DNA"/>
</dbReference>
<dbReference type="RefSeq" id="WP_306836851.1">
    <property type="nucleotide sequence ID" value="NZ_JAUSRF010000011.1"/>
</dbReference>
<keyword evidence="3" id="KW-0326">Glycosidase</keyword>
<comment type="similarity">
    <text evidence="1">Belongs to the peptidase C56 family.</text>
</comment>
<dbReference type="GO" id="GO:0006508">
    <property type="term" value="P:proteolysis"/>
    <property type="evidence" value="ECO:0007669"/>
    <property type="project" value="UniProtKB-KW"/>
</dbReference>
<dbReference type="Gene3D" id="3.40.50.880">
    <property type="match status" value="1"/>
</dbReference>
<evidence type="ECO:0000313" key="4">
    <source>
        <dbReference type="Proteomes" id="UP001241472"/>
    </source>
</evidence>
<dbReference type="InterPro" id="IPR029062">
    <property type="entry name" value="Class_I_gatase-like"/>
</dbReference>
<dbReference type="EC" id="3.2.-.-" evidence="3"/>
<keyword evidence="4" id="KW-1185">Reference proteome</keyword>
<evidence type="ECO:0000259" key="2">
    <source>
        <dbReference type="Pfam" id="PF01965"/>
    </source>
</evidence>
<dbReference type="CDD" id="cd03134">
    <property type="entry name" value="GATase1_PfpI_like"/>
    <property type="match status" value="1"/>
</dbReference>
<proteinExistence type="inferred from homology"/>
<dbReference type="GO" id="GO:0008233">
    <property type="term" value="F:peptidase activity"/>
    <property type="evidence" value="ECO:0007669"/>
    <property type="project" value="UniProtKB-KW"/>
</dbReference>
<name>A0ABT9PW28_9HYPH</name>
<feature type="domain" description="DJ-1/PfpI" evidence="2">
    <location>
        <begin position="6"/>
        <end position="176"/>
    </location>
</feature>
<dbReference type="PANTHER" id="PTHR42733:SF12">
    <property type="entry name" value="PROTEINASE"/>
    <property type="match status" value="1"/>
</dbReference>
<accession>A0ABT9PW28</accession>
<organism evidence="3 4">
    <name type="scientific">Neorhizobium huautlense</name>
    <dbReference type="NCBI Taxonomy" id="67774"/>
    <lineage>
        <taxon>Bacteria</taxon>
        <taxon>Pseudomonadati</taxon>
        <taxon>Pseudomonadota</taxon>
        <taxon>Alphaproteobacteria</taxon>
        <taxon>Hyphomicrobiales</taxon>
        <taxon>Rhizobiaceae</taxon>
        <taxon>Rhizobium/Agrobacterium group</taxon>
        <taxon>Neorhizobium</taxon>
    </lineage>
</organism>
<sequence length="189" mass="20073">MTLNGRKIAILIAPRGTEEPEFKQPKDAVEAAGASVTVIGIEKGEAKTNNNDLDAGGSFVVDKAVAEVSAAEFDGLVIPGGCVGADKLRADKDVVALVHSFFQQGKPVGVICHGPWLLVEADVLQGRTVTSFPTVRKDIENAGGTWVDEEVVCDQGLVTSRTPDDLPAFCDKIVEEFEEGKHRGQTRSA</sequence>
<dbReference type="InterPro" id="IPR002818">
    <property type="entry name" value="DJ-1/PfpI"/>
</dbReference>
<dbReference type="Pfam" id="PF01965">
    <property type="entry name" value="DJ-1_PfpI"/>
    <property type="match status" value="1"/>
</dbReference>
<evidence type="ECO:0000313" key="3">
    <source>
        <dbReference type="EMBL" id="MDP9838708.1"/>
    </source>
</evidence>
<comment type="caution">
    <text evidence="3">The sequence shown here is derived from an EMBL/GenBank/DDBJ whole genome shotgun (WGS) entry which is preliminary data.</text>
</comment>
<dbReference type="PROSITE" id="PS51276">
    <property type="entry name" value="PEPTIDASE_C56_PFPI"/>
    <property type="match status" value="1"/>
</dbReference>
<keyword evidence="3" id="KW-0645">Protease</keyword>
<reference evidence="3 4" key="1">
    <citation type="submission" date="2023-07" db="EMBL/GenBank/DDBJ databases">
        <title>Sorghum-associated microbial communities from plants grown in Nebraska, USA.</title>
        <authorList>
            <person name="Schachtman D."/>
        </authorList>
    </citation>
    <scope>NUCLEOTIDE SEQUENCE [LARGE SCALE GENOMIC DNA]</scope>
    <source>
        <strain evidence="3 4">DS1307</strain>
    </source>
</reference>
<dbReference type="PANTHER" id="PTHR42733">
    <property type="entry name" value="DJ-1 PROTEIN"/>
    <property type="match status" value="1"/>
</dbReference>